<dbReference type="GO" id="GO:0009103">
    <property type="term" value="P:lipopolysaccharide biosynthetic process"/>
    <property type="evidence" value="ECO:0007669"/>
    <property type="project" value="TreeGrafter"/>
</dbReference>
<dbReference type="PROSITE" id="PS01348">
    <property type="entry name" value="MRAY_2"/>
    <property type="match status" value="1"/>
</dbReference>
<feature type="transmembrane region" description="Helical" evidence="8">
    <location>
        <begin position="213"/>
        <end position="233"/>
    </location>
</feature>
<comment type="subcellular location">
    <subcellularLocation>
        <location evidence="1">Cell membrane</location>
        <topology evidence="1">Multi-pass membrane protein</topology>
    </subcellularLocation>
</comment>
<evidence type="ECO:0000256" key="3">
    <source>
        <dbReference type="ARBA" id="ARBA00022679"/>
    </source>
</evidence>
<keyword evidence="2" id="KW-1003">Cell membrane</keyword>
<comment type="caution">
    <text evidence="9">The sequence shown here is derived from an EMBL/GenBank/DDBJ whole genome shotgun (WGS) entry which is preliminary data.</text>
</comment>
<feature type="transmembrane region" description="Helical" evidence="8">
    <location>
        <begin position="189"/>
        <end position="207"/>
    </location>
</feature>
<evidence type="ECO:0000256" key="8">
    <source>
        <dbReference type="SAM" id="Phobius"/>
    </source>
</evidence>
<evidence type="ECO:0000256" key="2">
    <source>
        <dbReference type="ARBA" id="ARBA00022475"/>
    </source>
</evidence>
<feature type="transmembrane region" description="Helical" evidence="8">
    <location>
        <begin position="327"/>
        <end position="346"/>
    </location>
</feature>
<dbReference type="GO" id="GO:0071555">
    <property type="term" value="P:cell wall organization"/>
    <property type="evidence" value="ECO:0007669"/>
    <property type="project" value="TreeGrafter"/>
</dbReference>
<dbReference type="GO" id="GO:0046872">
    <property type="term" value="F:metal ion binding"/>
    <property type="evidence" value="ECO:0007669"/>
    <property type="project" value="UniProtKB-KW"/>
</dbReference>
<feature type="transmembrane region" description="Helical" evidence="8">
    <location>
        <begin position="352"/>
        <end position="373"/>
    </location>
</feature>
<reference evidence="9" key="2">
    <citation type="submission" date="2021-01" db="EMBL/GenBank/DDBJ databases">
        <authorList>
            <person name="Hahn C.R."/>
            <person name="Youssef N.H."/>
            <person name="Elshahed M."/>
        </authorList>
    </citation>
    <scope>NUCLEOTIDE SEQUENCE</scope>
    <source>
        <strain evidence="9">Zod_Metabat.24</strain>
    </source>
</reference>
<dbReference type="GO" id="GO:0044038">
    <property type="term" value="P:cell wall macromolecule biosynthetic process"/>
    <property type="evidence" value="ECO:0007669"/>
    <property type="project" value="TreeGrafter"/>
</dbReference>
<feature type="transmembrane region" description="Helical" evidence="8">
    <location>
        <begin position="240"/>
        <end position="260"/>
    </location>
</feature>
<dbReference type="InterPro" id="IPR000715">
    <property type="entry name" value="Glycosyl_transferase_4"/>
</dbReference>
<dbReference type="Pfam" id="PF00953">
    <property type="entry name" value="Glycos_transf_4"/>
    <property type="match status" value="1"/>
</dbReference>
<feature type="transmembrane region" description="Helical" evidence="8">
    <location>
        <begin position="135"/>
        <end position="156"/>
    </location>
</feature>
<dbReference type="GO" id="GO:0016780">
    <property type="term" value="F:phosphotransferase activity, for other substituted phosphate groups"/>
    <property type="evidence" value="ECO:0007669"/>
    <property type="project" value="InterPro"/>
</dbReference>
<evidence type="ECO:0000256" key="6">
    <source>
        <dbReference type="ARBA" id="ARBA00023136"/>
    </source>
</evidence>
<dbReference type="PANTHER" id="PTHR22926">
    <property type="entry name" value="PHOSPHO-N-ACETYLMURAMOYL-PENTAPEPTIDE-TRANSFERASE"/>
    <property type="match status" value="1"/>
</dbReference>
<evidence type="ECO:0000256" key="7">
    <source>
        <dbReference type="PIRSR" id="PIRSR600715-1"/>
    </source>
</evidence>
<feature type="transmembrane region" description="Helical" evidence="8">
    <location>
        <begin position="105"/>
        <end position="123"/>
    </location>
</feature>
<evidence type="ECO:0000256" key="1">
    <source>
        <dbReference type="ARBA" id="ARBA00004651"/>
    </source>
</evidence>
<feature type="transmembrane region" description="Helical" evidence="8">
    <location>
        <begin position="12"/>
        <end position="34"/>
    </location>
</feature>
<feature type="binding site" evidence="7">
    <location>
        <position position="181"/>
    </location>
    <ligand>
        <name>Mg(2+)</name>
        <dbReference type="ChEBI" id="CHEBI:18420"/>
    </ligand>
</feature>
<dbReference type="GO" id="GO:0005886">
    <property type="term" value="C:plasma membrane"/>
    <property type="evidence" value="ECO:0007669"/>
    <property type="project" value="UniProtKB-SubCell"/>
</dbReference>
<evidence type="ECO:0000313" key="10">
    <source>
        <dbReference type="Proteomes" id="UP000809273"/>
    </source>
</evidence>
<organism evidence="9 10">
    <name type="scientific">Candidatus Zymogenus saltonus</name>
    <dbReference type="NCBI Taxonomy" id="2844893"/>
    <lineage>
        <taxon>Bacteria</taxon>
        <taxon>Deltaproteobacteria</taxon>
        <taxon>Candidatus Zymogenia</taxon>
        <taxon>Candidatus Zymogeniales</taxon>
        <taxon>Candidatus Zymogenaceae</taxon>
        <taxon>Candidatus Zymogenus</taxon>
    </lineage>
</organism>
<feature type="transmembrane region" description="Helical" evidence="8">
    <location>
        <begin position="272"/>
        <end position="291"/>
    </location>
</feature>
<name>A0A9D8PPA9_9DELT</name>
<accession>A0A9D8PPA9</accession>
<feature type="binding site" evidence="7">
    <location>
        <position position="244"/>
    </location>
    <ligand>
        <name>Mg(2+)</name>
        <dbReference type="ChEBI" id="CHEBI:18420"/>
    </ligand>
</feature>
<dbReference type="AlphaFoldDB" id="A0A9D8PPA9"/>
<feature type="transmembrane region" description="Helical" evidence="8">
    <location>
        <begin position="79"/>
        <end position="99"/>
    </location>
</feature>
<evidence type="ECO:0000256" key="5">
    <source>
        <dbReference type="ARBA" id="ARBA00022989"/>
    </source>
</evidence>
<evidence type="ECO:0000313" key="9">
    <source>
        <dbReference type="EMBL" id="MBN1573288.1"/>
    </source>
</evidence>
<protein>
    <submittedName>
        <fullName evidence="9">Undecaprenyl/decaprenyl-phosphate alpha-N-acetylglucosaminyl 1-phosphate transferase</fullName>
    </submittedName>
</protein>
<dbReference type="PANTHER" id="PTHR22926:SF3">
    <property type="entry name" value="UNDECAPRENYL-PHOSPHATE ALPHA-N-ACETYLGLUCOSAMINYL 1-PHOSPHATE TRANSFERASE"/>
    <property type="match status" value="1"/>
</dbReference>
<keyword evidence="7" id="KW-0479">Metal-binding</keyword>
<feature type="transmembrane region" description="Helical" evidence="8">
    <location>
        <begin position="162"/>
        <end position="182"/>
    </location>
</feature>
<sequence length="386" mass="42640">MALKKKIREIELFWFLSLLYFIVLLLPPVFRFFVEIGERWIWILLFSCATSYMLMPAFIKISKHRNYMDVPGGRKDHEAATPILGGVPIAVAFIVSLIINGVISPALISVMAASLIILVVGILEDIFGVKEWIRLLLQAAAFGIVAVAGVVLKLFPPTPLGNVLNCILTFIWIVGITNAMNFIDGLDGLCGGITIVISFFLGVIAFQTDQPDLGWLSVALLGGVLGFIPFNFIPKKSARIFLGDAGSSFLGFVLASLAVLGEWSENNPLVSFSTPLIIFGVLIYDIVYTNVARILKKQVKSFKELLSFVGRDHIHHRIAAQIGDRKLAVVFIVLINVVFGLGTIALRNADFIVAFVLVVQTLLIFLLITILEVSSKQRNRRKEDRK</sequence>
<dbReference type="EMBL" id="JAFGIX010000046">
    <property type="protein sequence ID" value="MBN1573288.1"/>
    <property type="molecule type" value="Genomic_DNA"/>
</dbReference>
<keyword evidence="7" id="KW-0460">Magnesium</keyword>
<dbReference type="CDD" id="cd06853">
    <property type="entry name" value="GT_WecA_like"/>
    <property type="match status" value="1"/>
</dbReference>
<feature type="transmembrane region" description="Helical" evidence="8">
    <location>
        <begin position="40"/>
        <end position="59"/>
    </location>
</feature>
<keyword evidence="3 9" id="KW-0808">Transferase</keyword>
<proteinExistence type="predicted"/>
<dbReference type="InterPro" id="IPR018480">
    <property type="entry name" value="PNAcMuramoyl-5peptid_Trfase_CS"/>
</dbReference>
<dbReference type="Proteomes" id="UP000809273">
    <property type="component" value="Unassembled WGS sequence"/>
</dbReference>
<comment type="cofactor">
    <cofactor evidence="7">
        <name>Mg(2+)</name>
        <dbReference type="ChEBI" id="CHEBI:18420"/>
    </cofactor>
</comment>
<reference evidence="9" key="1">
    <citation type="journal article" date="2021" name="Environ. Microbiol.">
        <title>Genomic characterization of three novel Desulfobacterota classes expand the metabolic and phylogenetic diversity of the phylum.</title>
        <authorList>
            <person name="Murphy C.L."/>
            <person name="Biggerstaff J."/>
            <person name="Eichhorn A."/>
            <person name="Ewing E."/>
            <person name="Shahan R."/>
            <person name="Soriano D."/>
            <person name="Stewart S."/>
            <person name="VanMol K."/>
            <person name="Walker R."/>
            <person name="Walters P."/>
            <person name="Elshahed M.S."/>
            <person name="Youssef N.H."/>
        </authorList>
    </citation>
    <scope>NUCLEOTIDE SEQUENCE</scope>
    <source>
        <strain evidence="9">Zod_Metabat.24</strain>
    </source>
</reference>
<keyword evidence="5 8" id="KW-1133">Transmembrane helix</keyword>
<evidence type="ECO:0000256" key="4">
    <source>
        <dbReference type="ARBA" id="ARBA00022692"/>
    </source>
</evidence>
<gene>
    <name evidence="9" type="ORF">JW984_08855</name>
</gene>
<keyword evidence="4 8" id="KW-0812">Transmembrane</keyword>
<keyword evidence="6 8" id="KW-0472">Membrane</keyword>